<comment type="catalytic activity">
    <reaction evidence="8 9">
        <text>tRNA(His) + L-histidine + ATP = L-histidyl-tRNA(His) + AMP + diphosphate + H(+)</text>
        <dbReference type="Rhea" id="RHEA:17313"/>
        <dbReference type="Rhea" id="RHEA-COMP:9665"/>
        <dbReference type="Rhea" id="RHEA-COMP:9689"/>
        <dbReference type="ChEBI" id="CHEBI:15378"/>
        <dbReference type="ChEBI" id="CHEBI:30616"/>
        <dbReference type="ChEBI" id="CHEBI:33019"/>
        <dbReference type="ChEBI" id="CHEBI:57595"/>
        <dbReference type="ChEBI" id="CHEBI:78442"/>
        <dbReference type="ChEBI" id="CHEBI:78527"/>
        <dbReference type="ChEBI" id="CHEBI:456215"/>
        <dbReference type="EC" id="6.1.1.21"/>
    </reaction>
</comment>
<accession>A0AA48KYQ4</accession>
<evidence type="ECO:0000256" key="9">
    <source>
        <dbReference type="HAMAP-Rule" id="MF_00127"/>
    </source>
</evidence>
<dbReference type="InterPro" id="IPR015807">
    <property type="entry name" value="His-tRNA-ligase"/>
</dbReference>
<name>A0AA48KYQ4_9FIRM</name>
<evidence type="ECO:0000256" key="4">
    <source>
        <dbReference type="ARBA" id="ARBA00022741"/>
    </source>
</evidence>
<dbReference type="NCBIfam" id="TIGR00442">
    <property type="entry name" value="hisS"/>
    <property type="match status" value="1"/>
</dbReference>
<dbReference type="InterPro" id="IPR006195">
    <property type="entry name" value="aa-tRNA-synth_II"/>
</dbReference>
<dbReference type="PANTHER" id="PTHR11476">
    <property type="entry name" value="HISTIDYL-TRNA SYNTHETASE"/>
    <property type="match status" value="1"/>
</dbReference>
<dbReference type="PANTHER" id="PTHR11476:SF7">
    <property type="entry name" value="HISTIDINE--TRNA LIGASE"/>
    <property type="match status" value="1"/>
</dbReference>
<dbReference type="Proteomes" id="UP001337580">
    <property type="component" value="Chromosome"/>
</dbReference>
<comment type="subunit">
    <text evidence="9">Homodimer.</text>
</comment>
<dbReference type="EMBL" id="AP027924">
    <property type="protein sequence ID" value="BED92112.1"/>
    <property type="molecule type" value="Genomic_DNA"/>
</dbReference>
<reference evidence="12" key="1">
    <citation type="journal article" date="2023" name="ISME J.">
        <title>Emergence of putative energy parasites within Clostridia revealed by genome analysis of a novel endosymbiotic clade.</title>
        <authorList>
            <person name="Takahashi K."/>
            <person name="Kuwahara H."/>
            <person name="Horikawa Y."/>
            <person name="Izawa K."/>
            <person name="Kato D."/>
            <person name="Inagaki T."/>
            <person name="Yuki M."/>
            <person name="Ohkuma M."/>
            <person name="Hongoh Y."/>
        </authorList>
    </citation>
    <scope>NUCLEOTIDE SEQUENCE</scope>
    <source>
        <strain evidence="12">CfP3-15</strain>
    </source>
</reference>
<dbReference type="InterPro" id="IPR004516">
    <property type="entry name" value="HisRS/HisZ"/>
</dbReference>
<dbReference type="InterPro" id="IPR036621">
    <property type="entry name" value="Anticodon-bd_dom_sf"/>
</dbReference>
<keyword evidence="7 9" id="KW-0030">Aminoacyl-tRNA synthetase</keyword>
<dbReference type="AlphaFoldDB" id="A0AA48KYQ4"/>
<evidence type="ECO:0000256" key="10">
    <source>
        <dbReference type="PIRSR" id="PIRSR001549-1"/>
    </source>
</evidence>
<evidence type="ECO:0000259" key="11">
    <source>
        <dbReference type="PROSITE" id="PS50862"/>
    </source>
</evidence>
<dbReference type="CDD" id="cd00773">
    <property type="entry name" value="HisRS-like_core"/>
    <property type="match status" value="1"/>
</dbReference>
<keyword evidence="3 9" id="KW-0436">Ligase</keyword>
<feature type="domain" description="Aminoacyl-transfer RNA synthetases class-II family profile" evidence="11">
    <location>
        <begin position="30"/>
        <end position="353"/>
    </location>
</feature>
<evidence type="ECO:0000256" key="8">
    <source>
        <dbReference type="ARBA" id="ARBA00047639"/>
    </source>
</evidence>
<keyword evidence="5 9" id="KW-0067">ATP-binding</keyword>
<evidence type="ECO:0000256" key="1">
    <source>
        <dbReference type="ARBA" id="ARBA00008226"/>
    </source>
</evidence>
<dbReference type="InterPro" id="IPR041715">
    <property type="entry name" value="HisRS-like_core"/>
</dbReference>
<dbReference type="PROSITE" id="PS50862">
    <property type="entry name" value="AA_TRNA_LIGASE_II"/>
    <property type="match status" value="1"/>
</dbReference>
<dbReference type="HAMAP" id="MF_00127">
    <property type="entry name" value="His_tRNA_synth"/>
    <property type="match status" value="1"/>
</dbReference>
<evidence type="ECO:0000256" key="3">
    <source>
        <dbReference type="ARBA" id="ARBA00022598"/>
    </source>
</evidence>
<evidence type="ECO:0000256" key="5">
    <source>
        <dbReference type="ARBA" id="ARBA00022840"/>
    </source>
</evidence>
<dbReference type="KEGG" id="ips:CfP315_0698"/>
<dbReference type="SUPFAM" id="SSF52954">
    <property type="entry name" value="Class II aaRS ABD-related"/>
    <property type="match status" value="1"/>
</dbReference>
<dbReference type="InterPro" id="IPR033656">
    <property type="entry name" value="HisRS_anticodon"/>
</dbReference>
<dbReference type="Gene3D" id="3.30.930.10">
    <property type="entry name" value="Bira Bifunctional Protein, Domain 2"/>
    <property type="match status" value="1"/>
</dbReference>
<feature type="binding site" evidence="10">
    <location>
        <begin position="280"/>
        <end position="281"/>
    </location>
    <ligand>
        <name>L-histidine</name>
        <dbReference type="ChEBI" id="CHEBI:57595"/>
    </ligand>
</feature>
<proteinExistence type="inferred from homology"/>
<keyword evidence="4 9" id="KW-0547">Nucleotide-binding</keyword>
<keyword evidence="6 9" id="KW-0648">Protein biosynthesis</keyword>
<sequence>MGKIVPRTLPGFMELLPNEQIRFNYFLDKIKKSYESFGFLPLDTPTIEHAEVLLAKTGGETEKQVYEFTKGDSHLVLRYDLTVPLAKYVSLYKSNLSFPFKRYQIGKVFRGERAQKGRFREFYQCDIDIIGENTLDIFYDAEVLSAINSTFNNIGFTDFIIKINNRKILKGIFEFLNINEKSTEILRIIDKKDKIGQEKIVEELSSIGILDDNINKLIDFMSFSGSNDEKIDLLNKMNISNKMFEEGVHELEKVINYIRMSEVPEESFIIDQTIARGLDYYTGTVYETFLNQHKEIGSICSGGRYDDLAECYTDAKLPGVGISIGLTRLFSQVNKLSTFDNLRQTTVDVVVIPLVEAKKACLSLTTFLRKNGINTDIMPFDSKKLKNKFKYVSKTKVKLALIIGEEELKTNKYTIKNLETGEQQSLSSEELVRSIKNCS</sequence>
<evidence type="ECO:0000313" key="12">
    <source>
        <dbReference type="EMBL" id="BED92112.1"/>
    </source>
</evidence>
<dbReference type="InterPro" id="IPR004154">
    <property type="entry name" value="Anticodon-bd"/>
</dbReference>
<dbReference type="InterPro" id="IPR045864">
    <property type="entry name" value="aa-tRNA-synth_II/BPL/LPL"/>
</dbReference>
<feature type="binding site" evidence="10">
    <location>
        <position position="276"/>
    </location>
    <ligand>
        <name>L-histidine</name>
        <dbReference type="ChEBI" id="CHEBI:57595"/>
    </ligand>
</feature>
<dbReference type="Pfam" id="PF13393">
    <property type="entry name" value="tRNA-synt_His"/>
    <property type="match status" value="1"/>
</dbReference>
<organism evidence="12">
    <name type="scientific">Candidatus Improbicoccus pseudotrichonymphae</name>
    <dbReference type="NCBI Taxonomy" id="3033792"/>
    <lineage>
        <taxon>Bacteria</taxon>
        <taxon>Bacillati</taxon>
        <taxon>Bacillota</taxon>
        <taxon>Clostridia</taxon>
        <taxon>Candidatus Improbicoccus</taxon>
    </lineage>
</organism>
<dbReference type="GO" id="GO:0005737">
    <property type="term" value="C:cytoplasm"/>
    <property type="evidence" value="ECO:0007669"/>
    <property type="project" value="UniProtKB-SubCell"/>
</dbReference>
<comment type="similarity">
    <text evidence="1 9">Belongs to the class-II aminoacyl-tRNA synthetase family.</text>
</comment>
<dbReference type="GO" id="GO:0016740">
    <property type="term" value="F:transferase activity"/>
    <property type="evidence" value="ECO:0007669"/>
    <property type="project" value="UniProtKB-ARBA"/>
</dbReference>
<dbReference type="PIRSF" id="PIRSF001549">
    <property type="entry name" value="His-tRNA_synth"/>
    <property type="match status" value="1"/>
</dbReference>
<evidence type="ECO:0000256" key="6">
    <source>
        <dbReference type="ARBA" id="ARBA00022917"/>
    </source>
</evidence>
<dbReference type="GO" id="GO:0140096">
    <property type="term" value="F:catalytic activity, acting on a protein"/>
    <property type="evidence" value="ECO:0007669"/>
    <property type="project" value="UniProtKB-ARBA"/>
</dbReference>
<feature type="binding site" evidence="10">
    <location>
        <begin position="80"/>
        <end position="82"/>
    </location>
    <ligand>
        <name>L-histidine</name>
        <dbReference type="ChEBI" id="CHEBI:57595"/>
    </ligand>
</feature>
<feature type="binding site" evidence="10">
    <location>
        <position position="110"/>
    </location>
    <ligand>
        <name>L-histidine</name>
        <dbReference type="ChEBI" id="CHEBI:57595"/>
    </ligand>
</feature>
<dbReference type="GO" id="GO:0005524">
    <property type="term" value="F:ATP binding"/>
    <property type="evidence" value="ECO:0007669"/>
    <property type="project" value="UniProtKB-UniRule"/>
</dbReference>
<dbReference type="CDD" id="cd00859">
    <property type="entry name" value="HisRS_anticodon"/>
    <property type="match status" value="1"/>
</dbReference>
<comment type="subcellular location">
    <subcellularLocation>
        <location evidence="9">Cytoplasm</location>
    </subcellularLocation>
</comment>
<dbReference type="EC" id="6.1.1.21" evidence="9"/>
<dbReference type="Gene3D" id="3.40.50.800">
    <property type="entry name" value="Anticodon-binding domain"/>
    <property type="match status" value="1"/>
</dbReference>
<evidence type="ECO:0000256" key="2">
    <source>
        <dbReference type="ARBA" id="ARBA00022490"/>
    </source>
</evidence>
<dbReference type="GO" id="GO:0004821">
    <property type="term" value="F:histidine-tRNA ligase activity"/>
    <property type="evidence" value="ECO:0007669"/>
    <property type="project" value="UniProtKB-UniRule"/>
</dbReference>
<gene>
    <name evidence="9" type="primary">hisS</name>
    <name evidence="12" type="ORF">CfP315_0698</name>
</gene>
<dbReference type="Pfam" id="PF03129">
    <property type="entry name" value="HGTP_anticodon"/>
    <property type="match status" value="1"/>
</dbReference>
<protein>
    <recommendedName>
        <fullName evidence="9">Histidine--tRNA ligase</fullName>
        <ecNumber evidence="9">6.1.1.21</ecNumber>
    </recommendedName>
    <alternativeName>
        <fullName evidence="9">Histidyl-tRNA synthetase</fullName>
        <shortName evidence="9">HisRS</shortName>
    </alternativeName>
</protein>
<feature type="binding site" evidence="10">
    <location>
        <position position="124"/>
    </location>
    <ligand>
        <name>L-histidine</name>
        <dbReference type="ChEBI" id="CHEBI:57595"/>
    </ligand>
</feature>
<dbReference type="GO" id="GO:0006427">
    <property type="term" value="P:histidyl-tRNA aminoacylation"/>
    <property type="evidence" value="ECO:0007669"/>
    <property type="project" value="UniProtKB-UniRule"/>
</dbReference>
<feature type="binding site" evidence="10">
    <location>
        <position position="128"/>
    </location>
    <ligand>
        <name>L-histidine</name>
        <dbReference type="ChEBI" id="CHEBI:57595"/>
    </ligand>
</feature>
<keyword evidence="2 9" id="KW-0963">Cytoplasm</keyword>
<dbReference type="SUPFAM" id="SSF55681">
    <property type="entry name" value="Class II aaRS and biotin synthetases"/>
    <property type="match status" value="1"/>
</dbReference>
<evidence type="ECO:0000256" key="7">
    <source>
        <dbReference type="ARBA" id="ARBA00023146"/>
    </source>
</evidence>